<dbReference type="Pfam" id="PF13087">
    <property type="entry name" value="AAA_12"/>
    <property type="match status" value="1"/>
</dbReference>
<evidence type="ECO:0000313" key="2">
    <source>
        <dbReference type="EMBL" id="PVD21336.1"/>
    </source>
</evidence>
<dbReference type="GO" id="GO:0031048">
    <property type="term" value="P:regulatory ncRNA-mediated heterochromatin formation"/>
    <property type="evidence" value="ECO:0007669"/>
    <property type="project" value="TreeGrafter"/>
</dbReference>
<dbReference type="InterPro" id="IPR027417">
    <property type="entry name" value="P-loop_NTPase"/>
</dbReference>
<comment type="caution">
    <text evidence="2">The sequence shown here is derived from an EMBL/GenBank/DDBJ whole genome shotgun (WGS) entry which is preliminary data.</text>
</comment>
<dbReference type="InterPro" id="IPR045055">
    <property type="entry name" value="DNA2/NAM7-like"/>
</dbReference>
<organism evidence="2 3">
    <name type="scientific">Pomacea canaliculata</name>
    <name type="common">Golden apple snail</name>
    <dbReference type="NCBI Taxonomy" id="400727"/>
    <lineage>
        <taxon>Eukaryota</taxon>
        <taxon>Metazoa</taxon>
        <taxon>Spiralia</taxon>
        <taxon>Lophotrochozoa</taxon>
        <taxon>Mollusca</taxon>
        <taxon>Gastropoda</taxon>
        <taxon>Caenogastropoda</taxon>
        <taxon>Architaenioglossa</taxon>
        <taxon>Ampullarioidea</taxon>
        <taxon>Ampullariidae</taxon>
        <taxon>Pomacea</taxon>
    </lineage>
</organism>
<evidence type="ECO:0000313" key="3">
    <source>
        <dbReference type="Proteomes" id="UP000245119"/>
    </source>
</evidence>
<dbReference type="GO" id="GO:0031380">
    <property type="term" value="C:nuclear RNA-directed RNA polymerase complex"/>
    <property type="evidence" value="ECO:0007669"/>
    <property type="project" value="TreeGrafter"/>
</dbReference>
<accession>A0A2T7NJK7</accession>
<dbReference type="Gene3D" id="3.40.50.300">
    <property type="entry name" value="P-loop containing nucleotide triphosphate hydrolases"/>
    <property type="match status" value="1"/>
</dbReference>
<evidence type="ECO:0000259" key="1">
    <source>
        <dbReference type="Pfam" id="PF13087"/>
    </source>
</evidence>
<dbReference type="AlphaFoldDB" id="A0A2T7NJK7"/>
<name>A0A2T7NJK7_POMCA</name>
<gene>
    <name evidence="2" type="ORF">C0Q70_19509</name>
</gene>
<dbReference type="PANTHER" id="PTHR10887:SF341">
    <property type="entry name" value="NFX1-TYPE ZINC FINGER-CONTAINING PROTEIN 1"/>
    <property type="match status" value="1"/>
</dbReference>
<dbReference type="OrthoDB" id="2423195at2759"/>
<feature type="domain" description="DNA2/NAM7 helicase-like C-terminal" evidence="1">
    <location>
        <begin position="5"/>
        <end position="111"/>
    </location>
</feature>
<dbReference type="EMBL" id="PZQS01000012">
    <property type="protein sequence ID" value="PVD21336.1"/>
    <property type="molecule type" value="Genomic_DNA"/>
</dbReference>
<dbReference type="Proteomes" id="UP000245119">
    <property type="component" value="Linkage Group LG12"/>
</dbReference>
<sequence>MANYLDISLFEGLIQNQLHHTTLQHCMKPQIANLVRHVYPHLKNHVTTVNRKRIKGVKQDVFLLHHETRTNETSSKLNDHEADFCLCLCRYLLQQGYTTSQITILTGYSGQDFQNVPEGGCRKSCIFRLTCGHVNSISDLQDDVESLKRLVLPPVDNMSEQRRHELTSETRRLVYTVLLTCLKGIPSYHLFNSTDTLSSLKRQADQLLQTLKSKKKGFIPMAECERLIEEGRKTNSTHEHQTACVDLSVLGASPEVVCKRTHFYNLRFRLLKASRELEENFNAECSLEDAQLRN</sequence>
<protein>
    <recommendedName>
        <fullName evidence="1">DNA2/NAM7 helicase-like C-terminal domain-containing protein</fullName>
    </recommendedName>
</protein>
<proteinExistence type="predicted"/>
<dbReference type="InterPro" id="IPR041679">
    <property type="entry name" value="DNA2/NAM7-like_C"/>
</dbReference>
<dbReference type="PANTHER" id="PTHR10887">
    <property type="entry name" value="DNA2/NAM7 HELICASE FAMILY"/>
    <property type="match status" value="1"/>
</dbReference>
<reference evidence="2 3" key="1">
    <citation type="submission" date="2018-04" db="EMBL/GenBank/DDBJ databases">
        <title>The genome of golden apple snail Pomacea canaliculata provides insight into stress tolerance and invasive adaptation.</title>
        <authorList>
            <person name="Liu C."/>
            <person name="Liu B."/>
            <person name="Ren Y."/>
            <person name="Zhang Y."/>
            <person name="Wang H."/>
            <person name="Li S."/>
            <person name="Jiang F."/>
            <person name="Yin L."/>
            <person name="Zhang G."/>
            <person name="Qian W."/>
            <person name="Fan W."/>
        </authorList>
    </citation>
    <scope>NUCLEOTIDE SEQUENCE [LARGE SCALE GENOMIC DNA]</scope>
    <source>
        <strain evidence="2">SZHN2017</strain>
        <tissue evidence="2">Muscle</tissue>
    </source>
</reference>
<dbReference type="STRING" id="400727.A0A2T7NJK7"/>
<keyword evidence="3" id="KW-1185">Reference proteome</keyword>